<evidence type="ECO:0000313" key="3">
    <source>
        <dbReference type="Proteomes" id="UP000238937"/>
    </source>
</evidence>
<sequence>MMNPFKFVSNSIAIVLTCVFVGWLGLTIFKLGASAERNPFLKPIAHSLLGIEEQKDDNDWLSKAGGLLNGSGDRQQPERCPSR</sequence>
<accession>A0A2T1FH24</accession>
<keyword evidence="1" id="KW-1133">Transmembrane helix</keyword>
<organism evidence="2 3">
    <name type="scientific">Chamaesiphon polymorphus CCALA 037</name>
    <dbReference type="NCBI Taxonomy" id="2107692"/>
    <lineage>
        <taxon>Bacteria</taxon>
        <taxon>Bacillati</taxon>
        <taxon>Cyanobacteriota</taxon>
        <taxon>Cyanophyceae</taxon>
        <taxon>Gomontiellales</taxon>
        <taxon>Chamaesiphonaceae</taxon>
        <taxon>Chamaesiphon</taxon>
    </lineage>
</organism>
<keyword evidence="1" id="KW-0472">Membrane</keyword>
<gene>
    <name evidence="2" type="ORF">C7B77_25735</name>
</gene>
<dbReference type="Proteomes" id="UP000238937">
    <property type="component" value="Unassembled WGS sequence"/>
</dbReference>
<dbReference type="EMBL" id="PVWO01000527">
    <property type="protein sequence ID" value="PSB44264.1"/>
    <property type="molecule type" value="Genomic_DNA"/>
</dbReference>
<reference evidence="2 3" key="1">
    <citation type="submission" date="2018-03" db="EMBL/GenBank/DDBJ databases">
        <title>The ancient ancestry and fast evolution of plastids.</title>
        <authorList>
            <person name="Moore K.R."/>
            <person name="Magnabosco C."/>
            <person name="Momper L."/>
            <person name="Gold D.A."/>
            <person name="Bosak T."/>
            <person name="Fournier G.P."/>
        </authorList>
    </citation>
    <scope>NUCLEOTIDE SEQUENCE [LARGE SCALE GENOMIC DNA]</scope>
    <source>
        <strain evidence="2 3">CCALA 037</strain>
    </source>
</reference>
<protein>
    <submittedName>
        <fullName evidence="2">Uncharacterized protein</fullName>
    </submittedName>
</protein>
<dbReference type="RefSeq" id="WP_146138520.1">
    <property type="nucleotide sequence ID" value="NZ_PVWO01000527.1"/>
</dbReference>
<name>A0A2T1FH24_9CYAN</name>
<comment type="caution">
    <text evidence="2">The sequence shown here is derived from an EMBL/GenBank/DDBJ whole genome shotgun (WGS) entry which is preliminary data.</text>
</comment>
<evidence type="ECO:0000256" key="1">
    <source>
        <dbReference type="SAM" id="Phobius"/>
    </source>
</evidence>
<dbReference type="AlphaFoldDB" id="A0A2T1FH24"/>
<evidence type="ECO:0000313" key="2">
    <source>
        <dbReference type="EMBL" id="PSB44264.1"/>
    </source>
</evidence>
<feature type="transmembrane region" description="Helical" evidence="1">
    <location>
        <begin position="12"/>
        <end position="33"/>
    </location>
</feature>
<keyword evidence="3" id="KW-1185">Reference proteome</keyword>
<proteinExistence type="predicted"/>
<keyword evidence="1" id="KW-0812">Transmembrane</keyword>